<dbReference type="EMBL" id="LT719092">
    <property type="protein sequence ID" value="SJK85199.1"/>
    <property type="molecule type" value="Genomic_DNA"/>
</dbReference>
<dbReference type="KEGG" id="cdiv:CPM_1401"/>
<reference evidence="3" key="2">
    <citation type="submission" date="2016-06" db="EMBL/GenBank/DDBJ databases">
        <authorList>
            <person name="Toshchakov V.S."/>
        </authorList>
    </citation>
    <scope>NUCLEOTIDE SEQUENCE [LARGE SCALE GENOMIC DNA]</scope>
    <source>
        <strain>PM4 (JCM 30641</strain>
        <strain evidence="3">\VKM B-2940)</strain>
    </source>
</reference>
<evidence type="ECO:0000313" key="2">
    <source>
        <dbReference type="EMBL" id="SJK85199.1"/>
    </source>
</evidence>
<protein>
    <submittedName>
        <fullName evidence="1">FMN-binding negative transcriptional regulator</fullName>
    </submittedName>
</protein>
<dbReference type="AlphaFoldDB" id="A0A1N5VJX0"/>
<accession>A0A1N5VJX0</accession>
<dbReference type="PANTHER" id="PTHR35802">
    <property type="entry name" value="PROTEASE SYNTHASE AND SPORULATION PROTEIN PAI 2"/>
    <property type="match status" value="1"/>
</dbReference>
<proteinExistence type="predicted"/>
<dbReference type="PANTHER" id="PTHR35802:SF1">
    <property type="entry name" value="PROTEASE SYNTHASE AND SPORULATION PROTEIN PAI 2"/>
    <property type="match status" value="1"/>
</dbReference>
<dbReference type="PIRSF" id="PIRSF010372">
    <property type="entry name" value="PaiB"/>
    <property type="match status" value="1"/>
</dbReference>
<sequence length="209" mass="24597">MYIPNEFKVTDQEKVYQFIRKNSFGLLLTSVNDEIFNSQIPFIIKPEGDSFILYGHLSRNNDQWKTSENKKVTVLFLGTHHYISPRWYTIESSVPTWDYATVKINGILELLERSQTELLLKELSLELDPEWAALQKEKEDYYQKMIEEIVGFRIKVTEIFAKWKMSQNRPVEDITKVLDNLNKIPHSDAKETAHEILESNLSRLTRTKL</sequence>
<gene>
    <name evidence="2" type="ORF">CPM_1401</name>
    <name evidence="1" type="ORF">CSP5_1402</name>
</gene>
<dbReference type="InterPro" id="IPR012349">
    <property type="entry name" value="Split_barrel_FMN-bd"/>
</dbReference>
<reference evidence="2" key="3">
    <citation type="submission" date="2016-06" db="EMBL/GenBank/DDBJ databases">
        <authorList>
            <person name="Olsen C.W."/>
            <person name="Carey S."/>
            <person name="Hinshaw L."/>
            <person name="Karasin A.I."/>
        </authorList>
    </citation>
    <scope>NUCLEOTIDE SEQUENCE [LARGE SCALE GENOMIC DNA]</scope>
    <source>
        <strain evidence="2">PM4</strain>
    </source>
</reference>
<dbReference type="RefSeq" id="WP_077076476.1">
    <property type="nucleotide sequence ID" value="NZ_LT671858.1"/>
</dbReference>
<dbReference type="EMBL" id="LT671858">
    <property type="protein sequence ID" value="SIM73066.1"/>
    <property type="molecule type" value="Genomic_DNA"/>
</dbReference>
<dbReference type="Proteomes" id="UP000195607">
    <property type="component" value="Chromosome I"/>
</dbReference>
<dbReference type="OrthoDB" id="57465at2157"/>
<dbReference type="Gene3D" id="2.30.110.10">
    <property type="entry name" value="Electron Transport, Fmn-binding Protein, Chain A"/>
    <property type="match status" value="1"/>
</dbReference>
<evidence type="ECO:0000313" key="3">
    <source>
        <dbReference type="Proteomes" id="UP000187822"/>
    </source>
</evidence>
<dbReference type="STRING" id="1673428.CPM_1401"/>
<evidence type="ECO:0000313" key="1">
    <source>
        <dbReference type="EMBL" id="SIM73066.1"/>
    </source>
</evidence>
<reference evidence="1 4" key="1">
    <citation type="submission" date="2016-04" db="EMBL/GenBank/DDBJ databases">
        <authorList>
            <person name="Evans L.H."/>
            <person name="Alamgir A."/>
            <person name="Owens N."/>
            <person name="Weber N.D."/>
            <person name="Virtaneva K."/>
            <person name="Barbian K."/>
            <person name="Babar A."/>
            <person name="Rosenke K."/>
        </authorList>
    </citation>
    <scope>NUCLEOTIDE SEQUENCE [LARGE SCALE GENOMIC DNA]</scope>
    <source>
        <strain evidence="1">S5</strain>
        <strain evidence="4">S5(T) (JCM 30642 \VKM B-2941)</strain>
    </source>
</reference>
<organism evidence="1 4">
    <name type="scientific">Cuniculiplasma divulgatum</name>
    <dbReference type="NCBI Taxonomy" id="1673428"/>
    <lineage>
        <taxon>Archaea</taxon>
        <taxon>Methanobacteriati</taxon>
        <taxon>Thermoplasmatota</taxon>
        <taxon>Thermoplasmata</taxon>
        <taxon>Thermoplasmatales</taxon>
        <taxon>Cuniculiplasmataceae</taxon>
        <taxon>Cuniculiplasma</taxon>
    </lineage>
</organism>
<evidence type="ECO:0000313" key="4">
    <source>
        <dbReference type="Proteomes" id="UP000195607"/>
    </source>
</evidence>
<dbReference type="Pfam" id="PF04299">
    <property type="entry name" value="FMN_bind_2"/>
    <property type="match status" value="1"/>
</dbReference>
<keyword evidence="3" id="KW-1185">Reference proteome</keyword>
<dbReference type="SUPFAM" id="SSF50475">
    <property type="entry name" value="FMN-binding split barrel"/>
    <property type="match status" value="1"/>
</dbReference>
<dbReference type="Proteomes" id="UP000187822">
    <property type="component" value="Chromosome I"/>
</dbReference>
<dbReference type="InterPro" id="IPR007396">
    <property type="entry name" value="TR_PAI2-type"/>
</dbReference>
<name>A0A1N5VJX0_9ARCH</name>
<dbReference type="GeneID" id="41588647"/>